<dbReference type="AlphaFoldDB" id="A0A7R9DKV5"/>
<reference evidence="1" key="1">
    <citation type="submission" date="2020-11" db="EMBL/GenBank/DDBJ databases">
        <authorList>
            <person name="Tran Van P."/>
        </authorList>
    </citation>
    <scope>NUCLEOTIDE SEQUENCE</scope>
</reference>
<evidence type="ECO:0000313" key="1">
    <source>
        <dbReference type="EMBL" id="CAD7416601.1"/>
    </source>
</evidence>
<proteinExistence type="predicted"/>
<organism evidence="1">
    <name type="scientific">Timema poppense</name>
    <name type="common">Walking stick</name>
    <dbReference type="NCBI Taxonomy" id="170557"/>
    <lineage>
        <taxon>Eukaryota</taxon>
        <taxon>Metazoa</taxon>
        <taxon>Ecdysozoa</taxon>
        <taxon>Arthropoda</taxon>
        <taxon>Hexapoda</taxon>
        <taxon>Insecta</taxon>
        <taxon>Pterygota</taxon>
        <taxon>Neoptera</taxon>
        <taxon>Polyneoptera</taxon>
        <taxon>Phasmatodea</taxon>
        <taxon>Timematodea</taxon>
        <taxon>Timematoidea</taxon>
        <taxon>Timematidae</taxon>
        <taxon>Timema</taxon>
    </lineage>
</organism>
<sequence>MAEQKMELYCNSSTAQRYSNRGGGVMLVQSPTSTGGHMVYRVTLDCRKQGSLLPPLHYYDPNTYEDTVRTSFPHPPTDEISPTKHLKGMIVRTLVKRSPRPPPIISRDYAPKLSLRIAHSSFFPPFVSSNSRNIPNHLRVTGFDDFI</sequence>
<gene>
    <name evidence="1" type="ORF">TPSB3V08_LOCUS11165</name>
</gene>
<dbReference type="EMBL" id="OD011470">
    <property type="protein sequence ID" value="CAD7416601.1"/>
    <property type="molecule type" value="Genomic_DNA"/>
</dbReference>
<accession>A0A7R9DKV5</accession>
<name>A0A7R9DKV5_TIMPO</name>
<protein>
    <submittedName>
        <fullName evidence="1">Uncharacterized protein</fullName>
    </submittedName>
</protein>